<feature type="transmembrane region" description="Helical" evidence="7">
    <location>
        <begin position="522"/>
        <end position="544"/>
    </location>
</feature>
<proteinExistence type="predicted"/>
<gene>
    <name evidence="9" type="ORF">CCAND38_30008</name>
</gene>
<evidence type="ECO:0000256" key="3">
    <source>
        <dbReference type="ARBA" id="ARBA00022692"/>
    </source>
</evidence>
<evidence type="ECO:0000256" key="1">
    <source>
        <dbReference type="ARBA" id="ARBA00004141"/>
    </source>
</evidence>
<feature type="transmembrane region" description="Helical" evidence="7">
    <location>
        <begin position="640"/>
        <end position="660"/>
    </location>
</feature>
<evidence type="ECO:0000256" key="7">
    <source>
        <dbReference type="SAM" id="Phobius"/>
    </source>
</evidence>
<keyword evidence="5 7" id="KW-1133">Transmembrane helix</keyword>
<comment type="subcellular location">
    <subcellularLocation>
        <location evidence="1">Membrane</location>
        <topology evidence="1">Multi-pass membrane protein</topology>
    </subcellularLocation>
</comment>
<accession>A0A0B7I4X9</accession>
<dbReference type="PANTHER" id="PTHR43652:SF1">
    <property type="entry name" value="RESPONSE REGULATOR"/>
    <property type="match status" value="1"/>
</dbReference>
<evidence type="ECO:0000313" key="10">
    <source>
        <dbReference type="Proteomes" id="UP000045051"/>
    </source>
</evidence>
<protein>
    <submittedName>
        <fullName evidence="9">Uncharacterized transporter yfbS</fullName>
    </submittedName>
</protein>
<evidence type="ECO:0000256" key="6">
    <source>
        <dbReference type="ARBA" id="ARBA00023136"/>
    </source>
</evidence>
<evidence type="ECO:0000256" key="2">
    <source>
        <dbReference type="ARBA" id="ARBA00022448"/>
    </source>
</evidence>
<dbReference type="GO" id="GO:0005886">
    <property type="term" value="C:plasma membrane"/>
    <property type="evidence" value="ECO:0007669"/>
    <property type="project" value="TreeGrafter"/>
</dbReference>
<dbReference type="EMBL" id="CDOI01000140">
    <property type="protein sequence ID" value="CEN45824.1"/>
    <property type="molecule type" value="Genomic_DNA"/>
</dbReference>
<dbReference type="AlphaFoldDB" id="A0A0B7I4X9"/>
<keyword evidence="4" id="KW-0677">Repeat</keyword>
<dbReference type="SUPFAM" id="SSF116726">
    <property type="entry name" value="TrkA C-terminal domain-like"/>
    <property type="match status" value="2"/>
</dbReference>
<feature type="domain" description="RCK C-terminal" evidence="8">
    <location>
        <begin position="364"/>
        <end position="449"/>
    </location>
</feature>
<keyword evidence="2" id="KW-0813">Transport</keyword>
<dbReference type="Proteomes" id="UP000045051">
    <property type="component" value="Unassembled WGS sequence"/>
</dbReference>
<dbReference type="FunFam" id="3.30.70.1450:FF:000009">
    <property type="entry name" value="SLC13 family permease"/>
    <property type="match status" value="1"/>
</dbReference>
<dbReference type="InterPro" id="IPR004680">
    <property type="entry name" value="Cit_transptr-like_dom"/>
</dbReference>
<reference evidence="9 10" key="1">
    <citation type="submission" date="2015-01" db="EMBL/GenBank/DDBJ databases">
        <authorList>
            <person name="MANFREDI Pablo"/>
        </authorList>
    </citation>
    <scope>NUCLEOTIDE SEQUENCE [LARGE SCALE GENOMIC DNA]</scope>
    <source>
        <strain evidence="9 10">CcD38</strain>
    </source>
</reference>
<feature type="transmembrane region" description="Helical" evidence="7">
    <location>
        <begin position="50"/>
        <end position="69"/>
    </location>
</feature>
<keyword evidence="3 7" id="KW-0812">Transmembrane</keyword>
<feature type="transmembrane region" description="Helical" evidence="7">
    <location>
        <begin position="141"/>
        <end position="158"/>
    </location>
</feature>
<evidence type="ECO:0000256" key="5">
    <source>
        <dbReference type="ARBA" id="ARBA00022989"/>
    </source>
</evidence>
<dbReference type="Pfam" id="PF03600">
    <property type="entry name" value="CitMHS"/>
    <property type="match status" value="1"/>
</dbReference>
<dbReference type="Gene3D" id="3.30.70.1450">
    <property type="entry name" value="Regulator of K+ conductance, C-terminal domain"/>
    <property type="match status" value="2"/>
</dbReference>
<feature type="transmembrane region" description="Helical" evidence="7">
    <location>
        <begin position="185"/>
        <end position="203"/>
    </location>
</feature>
<feature type="domain" description="RCK C-terminal" evidence="8">
    <location>
        <begin position="267"/>
        <end position="359"/>
    </location>
</feature>
<dbReference type="PANTHER" id="PTHR43652">
    <property type="entry name" value="BASIC AMINO ACID ANTIPORTER YFCC-RELATED"/>
    <property type="match status" value="1"/>
</dbReference>
<evidence type="ECO:0000259" key="8">
    <source>
        <dbReference type="PROSITE" id="PS51202"/>
    </source>
</evidence>
<dbReference type="Pfam" id="PF02080">
    <property type="entry name" value="TrkA_C"/>
    <property type="match status" value="1"/>
</dbReference>
<feature type="transmembrane region" description="Helical" evidence="7">
    <location>
        <begin position="223"/>
        <end position="244"/>
    </location>
</feature>
<evidence type="ECO:0000313" key="9">
    <source>
        <dbReference type="EMBL" id="CEN45824.1"/>
    </source>
</evidence>
<name>A0A0B7I4X9_9FLAO</name>
<keyword evidence="6 7" id="KW-0472">Membrane</keyword>
<organism evidence="9 10">
    <name type="scientific">Capnocytophaga canis</name>
    <dbReference type="NCBI Taxonomy" id="1848903"/>
    <lineage>
        <taxon>Bacteria</taxon>
        <taxon>Pseudomonadati</taxon>
        <taxon>Bacteroidota</taxon>
        <taxon>Flavobacteriia</taxon>
        <taxon>Flavobacteriales</taxon>
        <taxon>Flavobacteriaceae</taxon>
        <taxon>Capnocytophaga</taxon>
    </lineage>
</organism>
<feature type="transmembrane region" description="Helical" evidence="7">
    <location>
        <begin position="600"/>
        <end position="620"/>
    </location>
</feature>
<dbReference type="PROSITE" id="PS51202">
    <property type="entry name" value="RCK_C"/>
    <property type="match status" value="2"/>
</dbReference>
<feature type="transmembrane region" description="Helical" evidence="7">
    <location>
        <begin position="98"/>
        <end position="120"/>
    </location>
</feature>
<dbReference type="InterPro" id="IPR006037">
    <property type="entry name" value="RCK_C"/>
</dbReference>
<dbReference type="InterPro" id="IPR036721">
    <property type="entry name" value="RCK_C_sf"/>
</dbReference>
<dbReference type="GO" id="GO:0008324">
    <property type="term" value="F:monoatomic cation transmembrane transporter activity"/>
    <property type="evidence" value="ECO:0007669"/>
    <property type="project" value="InterPro"/>
</dbReference>
<evidence type="ECO:0000256" key="4">
    <source>
        <dbReference type="ARBA" id="ARBA00022737"/>
    </source>
</evidence>
<dbReference type="InterPro" id="IPR051679">
    <property type="entry name" value="DASS-Related_Transporters"/>
</dbReference>
<dbReference type="GO" id="GO:0006813">
    <property type="term" value="P:potassium ion transport"/>
    <property type="evidence" value="ECO:0007669"/>
    <property type="project" value="InterPro"/>
</dbReference>
<sequence>MRSTKNHTISIFLLQNSFFFKCFFEIKLYICCRDLRKKCLRKCILLMDSLFSPMYLTLFILALASFFFMQGKVRSDLVAVCALLCLMFFKILSPEEALAGFSNSVVIMMVGLFVVGAGIFRTGLAKMISSRILRLAGNNENLLFFLVMLVTASIGAFVSNTGTVAVMMPIVVSMAASANLNPSRYLMPLAFASSMGLFTLISTPPNLVIQDVLTHGGYKPLSFFSFAPVGLICLVVGGIGMFFLSKYLVDTKTDGATNSTKKGKTLQELVDEYRLNHQAFRFKIPKDTPLLNQSLAELKIATNYGITVTKITRKTSASGFGKKYLEIMATPNSLILHGDVVYCNGSEENIHRFATENGLTIEEDKEGTFSDFQESGIAEVFVMPNSKLINHTIREARFREEYNVSVLGIKRQTTYQRDDFQNIKLHSGDALLIQGTWKDIAEIGNLQDDLVLLGQPLKEAAKVTLDQKAPIAALIMLAMVVAMVTNVIPTVTAVLVASVLMVVTGCLRNMEEAYNSINWETVVLIAAMLPMATAFKNTGAASLISNGLIHQLGSFGPYALLAGVYFSTSLLTLFISNTATAVLFAPIALNAAQGMGVSPYPFLFAVAIAASLCFASPFSTPPNALVMQAGRYSFMDYVRIGTPLQIIMGIVFVFLLPLLFPF</sequence>
<feature type="transmembrane region" description="Helical" evidence="7">
    <location>
        <begin position="564"/>
        <end position="588"/>
    </location>
</feature>
<keyword evidence="10" id="KW-1185">Reference proteome</keyword>